<dbReference type="InterPro" id="IPR006068">
    <property type="entry name" value="ATPase_P-typ_cation-transptr_C"/>
</dbReference>
<keyword evidence="6" id="KW-1278">Translocase</keyword>
<dbReference type="Gene3D" id="3.40.50.1000">
    <property type="entry name" value="HAD superfamily/HAD-like"/>
    <property type="match status" value="1"/>
</dbReference>
<dbReference type="PRINTS" id="PR00119">
    <property type="entry name" value="CATATPASE"/>
</dbReference>
<feature type="domain" description="Cation-transporting P-type ATPase N-terminal" evidence="10">
    <location>
        <begin position="3"/>
        <end position="58"/>
    </location>
</feature>
<dbReference type="FunFam" id="3.40.50.1000:FF:000028">
    <property type="entry name" value="Calcium-transporting P-type ATPase, putative"/>
    <property type="match status" value="1"/>
</dbReference>
<evidence type="ECO:0000256" key="1">
    <source>
        <dbReference type="ARBA" id="ARBA00004141"/>
    </source>
</evidence>
<dbReference type="InterPro" id="IPR004014">
    <property type="entry name" value="ATPase_P-typ_cation-transptr_N"/>
</dbReference>
<evidence type="ECO:0000256" key="5">
    <source>
        <dbReference type="ARBA" id="ARBA00022840"/>
    </source>
</evidence>
<feature type="transmembrane region" description="Helical" evidence="9">
    <location>
        <begin position="74"/>
        <end position="95"/>
    </location>
</feature>
<evidence type="ECO:0000313" key="12">
    <source>
        <dbReference type="Proteomes" id="UP001224428"/>
    </source>
</evidence>
<evidence type="ECO:0000256" key="8">
    <source>
        <dbReference type="ARBA" id="ARBA00023136"/>
    </source>
</evidence>
<keyword evidence="5" id="KW-0067">ATP-binding</keyword>
<evidence type="ECO:0000256" key="3">
    <source>
        <dbReference type="ARBA" id="ARBA00022692"/>
    </source>
</evidence>
<dbReference type="InterPro" id="IPR059000">
    <property type="entry name" value="ATPase_P-type_domA"/>
</dbReference>
<dbReference type="EMBL" id="JASDDP010000020">
    <property type="protein sequence ID" value="MDJ1645897.1"/>
    <property type="molecule type" value="Genomic_DNA"/>
</dbReference>
<feature type="transmembrane region" description="Helical" evidence="9">
    <location>
        <begin position="243"/>
        <end position="264"/>
    </location>
</feature>
<evidence type="ECO:0000256" key="6">
    <source>
        <dbReference type="ARBA" id="ARBA00022967"/>
    </source>
</evidence>
<evidence type="ECO:0000259" key="10">
    <source>
        <dbReference type="SMART" id="SM00831"/>
    </source>
</evidence>
<comment type="caution">
    <text evidence="11">The sequence shown here is derived from an EMBL/GenBank/DDBJ whole genome shotgun (WGS) entry which is preliminary data.</text>
</comment>
<dbReference type="InterPro" id="IPR008250">
    <property type="entry name" value="ATPase_P-typ_transduc_dom_A_sf"/>
</dbReference>
<feature type="transmembrane region" description="Helical" evidence="9">
    <location>
        <begin position="284"/>
        <end position="305"/>
    </location>
</feature>
<evidence type="ECO:0000256" key="9">
    <source>
        <dbReference type="SAM" id="Phobius"/>
    </source>
</evidence>
<reference evidence="11" key="1">
    <citation type="submission" date="2023-05" db="EMBL/GenBank/DDBJ databases">
        <title>Mycoplasma phocimorsus sp. nov., isolated from Scandinavian patients with seal finger or septic arthritis after contact with seals.</title>
        <authorList>
            <person name="Skafte-Holm A."/>
            <person name="Pedersen T.R."/>
            <person name="Froelund M."/>
            <person name="Stegger M."/>
            <person name="Qvortrup K."/>
            <person name="Michaels D.L."/>
            <person name="Brown D.R."/>
            <person name="Jensen J.S."/>
        </authorList>
    </citation>
    <scope>NUCLEOTIDE SEQUENCE</scope>
    <source>
        <strain evidence="11">M5725</strain>
    </source>
</reference>
<dbReference type="InterPro" id="IPR018303">
    <property type="entry name" value="ATPase_P-typ_P_site"/>
</dbReference>
<dbReference type="SUPFAM" id="SSF56784">
    <property type="entry name" value="HAD-like"/>
    <property type="match status" value="1"/>
</dbReference>
<dbReference type="InterPro" id="IPR036412">
    <property type="entry name" value="HAD-like_sf"/>
</dbReference>
<evidence type="ECO:0000256" key="4">
    <source>
        <dbReference type="ARBA" id="ARBA00022741"/>
    </source>
</evidence>
<dbReference type="GO" id="GO:0016020">
    <property type="term" value="C:membrane"/>
    <property type="evidence" value="ECO:0007669"/>
    <property type="project" value="UniProtKB-SubCell"/>
</dbReference>
<dbReference type="InterPro" id="IPR023214">
    <property type="entry name" value="HAD_sf"/>
</dbReference>
<keyword evidence="8 9" id="KW-0472">Membrane</keyword>
<dbReference type="SMART" id="SM00831">
    <property type="entry name" value="Cation_ATPase_N"/>
    <property type="match status" value="1"/>
</dbReference>
<feature type="transmembrane region" description="Helical" evidence="9">
    <location>
        <begin position="665"/>
        <end position="687"/>
    </location>
</feature>
<feature type="transmembrane region" description="Helical" evidence="9">
    <location>
        <begin position="742"/>
        <end position="769"/>
    </location>
</feature>
<dbReference type="AlphaFoldDB" id="A0AAJ1UWQ7"/>
<dbReference type="FunFam" id="3.40.50.1000:FF:000001">
    <property type="entry name" value="Phospholipid-transporting ATPase IC"/>
    <property type="match status" value="1"/>
</dbReference>
<accession>A0AAJ1UWQ7</accession>
<dbReference type="Pfam" id="PF00689">
    <property type="entry name" value="Cation_ATPase_C"/>
    <property type="match status" value="1"/>
</dbReference>
<evidence type="ECO:0000256" key="2">
    <source>
        <dbReference type="ARBA" id="ARBA00005675"/>
    </source>
</evidence>
<dbReference type="PROSITE" id="PS00154">
    <property type="entry name" value="ATPASE_E1_E2"/>
    <property type="match status" value="1"/>
</dbReference>
<evidence type="ECO:0000256" key="7">
    <source>
        <dbReference type="ARBA" id="ARBA00022989"/>
    </source>
</evidence>
<feature type="transmembrane region" description="Helical" evidence="9">
    <location>
        <begin position="863"/>
        <end position="883"/>
    </location>
</feature>
<dbReference type="PRINTS" id="PR00120">
    <property type="entry name" value="HATPASE"/>
</dbReference>
<comment type="subcellular location">
    <subcellularLocation>
        <location evidence="1">Membrane</location>
        <topology evidence="1">Multi-pass membrane protein</topology>
    </subcellularLocation>
</comment>
<sequence length="891" mass="99488">MIKNLTTKQVEENQKIYGLNTLEKKKKKSLLLIFFEQFKDLMVILLLIATIFSFSMAIYRMISFKEISKSELIISFVEPCIILIVVIINAIIGLIQEIKSSKAVESLSKLNPLMVKVLRNNKLTEIYSEFLTIDDIVLLEAGDVVPADGIIISSSNFKVIESSLTGESMPVEKKFNKNINFSLPISEQEFKVFSSSQVVNGSAYIKITQIAKETEIGKISSLLANEKNKETPLQKRINKLGKIFGYTGLVLFALTFIVQVIFQVINNADLKMPKIWGENIMNSISLAVAAIPEGLVTFSTIILALSVKQMTKEKAIVKNLMAVETLGSTSVICSDKTGTLTQNKMTITNKSVKNITLEQLIIYGSLCSEAHIEKHNDQLQYIGDPTELAFIDYGIKNNIYKTKSDLEKQYKRIATFPFDSERKMMSTINLINDDYYLITKGAPEIILKKSHNAMQEDFELVSSWANQALRTLAISFKKLEKQELNKTQEELERNLNFVGLIGMIDPPRESSKEAIALCKKAGIKTIMITGDSATTAVAIAKQLGIFKNGDFAIQGFELAKMTDEELSSKIDHCSVFARVTPQDKIRIVKILQKKENVVAMTGDGVNDAPALKAADIGCAMGITGTEVSKEASDMILVDDNFATIVKAVSKGRSVYETIRTVIKNLLITSLAEIILVFFGLIIFNIIFKEQIANLKTEFYILSATQLLWINLFTHGFPAIALGLQKNNINYMNQKPINKNENIFARGMGIEVLIYGIIIGLISLIAYYFAAKLAIDLNMPQKVSEYGSTAAFVILGISAVLSSLNLMSSKNIITSNPLKHKLVYISVIFSMFWFLLVLFIPALARIFKLSDEILTNIKLVEISFVPLIAVFIIFELSTLIKNWIIRRKKANH</sequence>
<dbReference type="InterPro" id="IPR023298">
    <property type="entry name" value="ATPase_P-typ_TM_dom_sf"/>
</dbReference>
<dbReference type="SFLD" id="SFLDS00003">
    <property type="entry name" value="Haloacid_Dehalogenase"/>
    <property type="match status" value="1"/>
</dbReference>
<feature type="transmembrane region" description="Helical" evidence="9">
    <location>
        <begin position="41"/>
        <end position="62"/>
    </location>
</feature>
<dbReference type="NCBIfam" id="TIGR01494">
    <property type="entry name" value="ATPase_P-type"/>
    <property type="match status" value="3"/>
</dbReference>
<dbReference type="GO" id="GO:0005524">
    <property type="term" value="F:ATP binding"/>
    <property type="evidence" value="ECO:0007669"/>
    <property type="project" value="UniProtKB-KW"/>
</dbReference>
<feature type="transmembrane region" description="Helical" evidence="9">
    <location>
        <begin position="789"/>
        <end position="808"/>
    </location>
</feature>
<organism evidence="11 12">
    <name type="scientific">Mycoplasma phocimorsus</name>
    <dbReference type="NCBI Taxonomy" id="3045839"/>
    <lineage>
        <taxon>Bacteria</taxon>
        <taxon>Bacillati</taxon>
        <taxon>Mycoplasmatota</taxon>
        <taxon>Mollicutes</taxon>
        <taxon>Mycoplasmataceae</taxon>
        <taxon>Mycoplasma</taxon>
    </lineage>
</organism>
<proteinExistence type="inferred from homology"/>
<dbReference type="InterPro" id="IPR044492">
    <property type="entry name" value="P_typ_ATPase_HD_dom"/>
</dbReference>
<keyword evidence="7 9" id="KW-1133">Transmembrane helix</keyword>
<dbReference type="SFLD" id="SFLDF00027">
    <property type="entry name" value="p-type_atpase"/>
    <property type="match status" value="1"/>
</dbReference>
<keyword evidence="4" id="KW-0547">Nucleotide-binding</keyword>
<name>A0AAJ1UWQ7_9MOLU</name>
<feature type="transmembrane region" description="Helical" evidence="9">
    <location>
        <begin position="820"/>
        <end position="843"/>
    </location>
</feature>
<gene>
    <name evidence="11" type="ORF">QLQ80_02265</name>
</gene>
<dbReference type="Gene3D" id="2.70.150.10">
    <property type="entry name" value="Calcium-transporting ATPase, cytoplasmic transduction domain A"/>
    <property type="match status" value="1"/>
</dbReference>
<dbReference type="Proteomes" id="UP001224428">
    <property type="component" value="Unassembled WGS sequence"/>
</dbReference>
<dbReference type="Pfam" id="PF00122">
    <property type="entry name" value="E1-E2_ATPase"/>
    <property type="match status" value="1"/>
</dbReference>
<evidence type="ECO:0000313" key="11">
    <source>
        <dbReference type="EMBL" id="MDJ1645897.1"/>
    </source>
</evidence>
<dbReference type="Pfam" id="PF00690">
    <property type="entry name" value="Cation_ATPase_N"/>
    <property type="match status" value="1"/>
</dbReference>
<dbReference type="SUPFAM" id="SSF81653">
    <property type="entry name" value="Calcium ATPase, transduction domain A"/>
    <property type="match status" value="1"/>
</dbReference>
<dbReference type="InterPro" id="IPR023299">
    <property type="entry name" value="ATPase_P-typ_cyto_dom_N"/>
</dbReference>
<comment type="similarity">
    <text evidence="2">Belongs to the cation transport ATPase (P-type) (TC 3.A.3) family. Type IIA subfamily.</text>
</comment>
<dbReference type="GO" id="GO:0016887">
    <property type="term" value="F:ATP hydrolysis activity"/>
    <property type="evidence" value="ECO:0007669"/>
    <property type="project" value="InterPro"/>
</dbReference>
<dbReference type="InterPro" id="IPR001757">
    <property type="entry name" value="P_typ_ATPase"/>
</dbReference>
<dbReference type="Gene3D" id="1.20.1110.10">
    <property type="entry name" value="Calcium-transporting ATPase, transmembrane domain"/>
    <property type="match status" value="1"/>
</dbReference>
<dbReference type="SFLD" id="SFLDG00002">
    <property type="entry name" value="C1.7:_P-type_atpase_like"/>
    <property type="match status" value="1"/>
</dbReference>
<dbReference type="SUPFAM" id="SSF81665">
    <property type="entry name" value="Calcium ATPase, transmembrane domain M"/>
    <property type="match status" value="1"/>
</dbReference>
<dbReference type="Pfam" id="PF13246">
    <property type="entry name" value="Cation_ATPase"/>
    <property type="match status" value="1"/>
</dbReference>
<dbReference type="PANTHER" id="PTHR42861">
    <property type="entry name" value="CALCIUM-TRANSPORTING ATPASE"/>
    <property type="match status" value="1"/>
</dbReference>
<dbReference type="Gene3D" id="3.40.1110.10">
    <property type="entry name" value="Calcium-transporting ATPase, cytoplasmic domain N"/>
    <property type="match status" value="1"/>
</dbReference>
<keyword evidence="3 9" id="KW-0812">Transmembrane</keyword>
<protein>
    <submittedName>
        <fullName evidence="11">Cation-translocating P-type ATPase</fullName>
    </submittedName>
</protein>
<keyword evidence="12" id="KW-1185">Reference proteome</keyword>
<dbReference type="RefSeq" id="WP_283827306.1">
    <property type="nucleotide sequence ID" value="NZ_JASDDP010000020.1"/>
</dbReference>
<feature type="transmembrane region" description="Helical" evidence="9">
    <location>
        <begin position="699"/>
        <end position="721"/>
    </location>
</feature>